<dbReference type="RefSeq" id="WP_113968858.1">
    <property type="nucleotide sequence ID" value="NZ_QNRJ01000004.1"/>
</dbReference>
<evidence type="ECO:0000256" key="5">
    <source>
        <dbReference type="ARBA" id="ARBA00023136"/>
    </source>
</evidence>
<feature type="transmembrane region" description="Helical" evidence="6">
    <location>
        <begin position="93"/>
        <end position="115"/>
    </location>
</feature>
<dbReference type="Proteomes" id="UP000252118">
    <property type="component" value="Unassembled WGS sequence"/>
</dbReference>
<dbReference type="EMBL" id="QNRJ01000004">
    <property type="protein sequence ID" value="RBP05347.1"/>
    <property type="molecule type" value="Genomic_DNA"/>
</dbReference>
<feature type="transmembrane region" description="Helical" evidence="6">
    <location>
        <begin position="42"/>
        <end position="59"/>
    </location>
</feature>
<feature type="transmembrane region" description="Helical" evidence="6">
    <location>
        <begin position="167"/>
        <end position="191"/>
    </location>
</feature>
<feature type="chain" id="PRO_5039563219" evidence="7">
    <location>
        <begin position="25"/>
        <end position="289"/>
    </location>
</feature>
<evidence type="ECO:0000313" key="8">
    <source>
        <dbReference type="EMBL" id="RBP05347.1"/>
    </source>
</evidence>
<evidence type="ECO:0000256" key="2">
    <source>
        <dbReference type="ARBA" id="ARBA00022475"/>
    </source>
</evidence>
<evidence type="ECO:0000256" key="7">
    <source>
        <dbReference type="SAM" id="SignalP"/>
    </source>
</evidence>
<proteinExistence type="predicted"/>
<evidence type="ECO:0000256" key="1">
    <source>
        <dbReference type="ARBA" id="ARBA00004651"/>
    </source>
</evidence>
<evidence type="ECO:0000313" key="9">
    <source>
        <dbReference type="Proteomes" id="UP000252118"/>
    </source>
</evidence>
<evidence type="ECO:0000256" key="6">
    <source>
        <dbReference type="SAM" id="Phobius"/>
    </source>
</evidence>
<keyword evidence="5 6" id="KW-0472">Membrane</keyword>
<keyword evidence="7" id="KW-0732">Signal</keyword>
<evidence type="ECO:0000256" key="3">
    <source>
        <dbReference type="ARBA" id="ARBA00022692"/>
    </source>
</evidence>
<name>A0A366ESH8_9BACI</name>
<sequence length="289" mass="32961">MNKYKRILLLLPVLMMLLSLSSKAHGDGRGELPQNIFNEWNYLLAAVLIVIMGFYLIKFKESFSQSICFFLALVVFYIALGSPLHLLGDQYLFSAHMLEQSIVYIALPPLLLLGLPKKIIEPLMAWGLKKKIFSILKYPLILLLLFNVLFSLYHIPTVFNTVVGNTLLHNMTHAVLTFTAILMWVPLIPLTRELETLSEIQKIGYIFASGVLLTPACALIIFSNDPFYTVYSNAPQLFDLLPPLDDQRTGGIIMKVFQEIVYGSMIGYIFFKWAKKERENEKSYNLDVI</sequence>
<protein>
    <submittedName>
        <fullName evidence="8">Putative membrane protein</fullName>
    </submittedName>
</protein>
<accession>A0A366ESH8</accession>
<keyword evidence="3 6" id="KW-0812">Transmembrane</keyword>
<feature type="transmembrane region" description="Helical" evidence="6">
    <location>
        <begin position="135"/>
        <end position="155"/>
    </location>
</feature>
<comment type="subcellular location">
    <subcellularLocation>
        <location evidence="1">Cell membrane</location>
        <topology evidence="1">Multi-pass membrane protein</topology>
    </subcellularLocation>
</comment>
<evidence type="ECO:0000256" key="4">
    <source>
        <dbReference type="ARBA" id="ARBA00022989"/>
    </source>
</evidence>
<feature type="transmembrane region" description="Helical" evidence="6">
    <location>
        <begin position="203"/>
        <end position="222"/>
    </location>
</feature>
<dbReference type="GO" id="GO:0005886">
    <property type="term" value="C:plasma membrane"/>
    <property type="evidence" value="ECO:0007669"/>
    <property type="project" value="UniProtKB-SubCell"/>
</dbReference>
<feature type="transmembrane region" description="Helical" evidence="6">
    <location>
        <begin position="66"/>
        <end position="87"/>
    </location>
</feature>
<feature type="transmembrane region" description="Helical" evidence="6">
    <location>
        <begin position="252"/>
        <end position="271"/>
    </location>
</feature>
<feature type="signal peptide" evidence="7">
    <location>
        <begin position="1"/>
        <end position="24"/>
    </location>
</feature>
<dbReference type="InterPro" id="IPR019108">
    <property type="entry name" value="Caa3_assmbl_CtaG-rel"/>
</dbReference>
<organism evidence="8 9">
    <name type="scientific">Rossellomorea aquimaris</name>
    <dbReference type="NCBI Taxonomy" id="189382"/>
    <lineage>
        <taxon>Bacteria</taxon>
        <taxon>Bacillati</taxon>
        <taxon>Bacillota</taxon>
        <taxon>Bacilli</taxon>
        <taxon>Bacillales</taxon>
        <taxon>Bacillaceae</taxon>
        <taxon>Rossellomorea</taxon>
    </lineage>
</organism>
<dbReference type="Pfam" id="PF09678">
    <property type="entry name" value="Caa3_CtaG"/>
    <property type="match status" value="1"/>
</dbReference>
<gene>
    <name evidence="8" type="ORF">DET59_10464</name>
</gene>
<dbReference type="AlphaFoldDB" id="A0A366ESH8"/>
<keyword evidence="4 6" id="KW-1133">Transmembrane helix</keyword>
<comment type="caution">
    <text evidence="8">The sequence shown here is derived from an EMBL/GenBank/DDBJ whole genome shotgun (WGS) entry which is preliminary data.</text>
</comment>
<reference evidence="8 9" key="1">
    <citation type="submission" date="2018-06" db="EMBL/GenBank/DDBJ databases">
        <title>Freshwater and sediment microbial communities from various areas in North America, analyzing microbe dynamics in response to fracking.</title>
        <authorList>
            <person name="Lamendella R."/>
        </authorList>
    </citation>
    <scope>NUCLEOTIDE SEQUENCE [LARGE SCALE GENOMIC DNA]</scope>
    <source>
        <strain evidence="8 9">97B</strain>
    </source>
</reference>
<keyword evidence="2" id="KW-1003">Cell membrane</keyword>
<dbReference type="OrthoDB" id="128422at2"/>